<evidence type="ECO:0000313" key="7">
    <source>
        <dbReference type="EMBL" id="OJZ79695.1"/>
    </source>
</evidence>
<dbReference type="Gene3D" id="3.30.559.10">
    <property type="entry name" value="Chloramphenicol acetyltransferase-like domain"/>
    <property type="match status" value="1"/>
</dbReference>
<dbReference type="AlphaFoldDB" id="A0A1M3SYZ9"/>
<dbReference type="InterPro" id="IPR006162">
    <property type="entry name" value="Ppantetheine_attach_site"/>
</dbReference>
<dbReference type="OrthoDB" id="416786at2759"/>
<proteinExistence type="inferred from homology"/>
<sequence>MVSEEDRRQMKAWNGEVPARVERCVHELVAERCRAQPDAPAVCAWDGDFTYGELDARSSALAAHLAARGVGPEVFVPLCFEKSRWTTVAMLAVMKAGGAFVLLDPSHPPARRREICRAVSANLIVASAEQAAAAGDLETPVVVVDDARTTTWPQSSTRWEGSPVKPDNALYAVFTSGSTGTPKGVVIPHAAFATSVVPYGRQLRVTSVSRVLQFSSYAFDASIMDTFIALVFGGCLCIPSKSAWSNDISFTVQQYGVNCAELTPSLLRMLDPQDVQTLKTVVAAGEPLCATTVKKWSRSAQLINAYGPAECSVACAVQTNITAGSDPRNIGWASGCVSWVVDRDDHERLVPIGAVGELLIEGPIVGRGYLNDSEKTAAVFIEPPAWLHEFRGSGTGGRLYKTGDLVQYAADGSLRFVGRKDTQVKLRGQRIELGETDRWRLRDRAAALSRADIEAYHGAAVARRAPATPVERTLQQLWAKVLNIPAHTIGMDDSFFRLGGDSIAAMRLAGAARGDGLVLTVADIFRHQSISQHAPLISRACSNPALATTPDPFSLLGLSAPEPFIHQLVTLHRSWSYHEFIDALPTTQQQAEYVHSRKCSYFLLDISGPIDPDRLRYATHALAERHSILRSAFFSSSKGLVQGTVRTHSLSMARYTCCTDILQFSTDLCREDSKTLLPFGVLPFQVSLVSGERHSILILRLSHAQYDGLCLPVLYHDLAAAYRGEAMAEATPFSLYMQYRLSRKSTEVFQFWRDYLHGATMTQLDYSALGGVDRASFTEIAVTVTKKIPLPCPPPGITVATLVKAAWSFILVQLTRQTDLVFGQTVSGRSVPVPNVENILGPCVNAVPIRVTFQPAWTALDLLQHTQDQHARVLPFETTDLRDIVKHSTTWSDSADFGIVVQHDNVAMNAPFSLAGVGCTPSIVAFQVPRELAISSNLSGDSLALRVSAPNWMVNSESAATILDDLCQAILSFTHDPCQLLSLF</sequence>
<dbReference type="Gene3D" id="3.40.50.980">
    <property type="match status" value="2"/>
</dbReference>
<dbReference type="NCBIfam" id="TIGR01733">
    <property type="entry name" value="AA-adenyl-dom"/>
    <property type="match status" value="1"/>
</dbReference>
<dbReference type="GO" id="GO:0043041">
    <property type="term" value="P:amino acid activation for nonribosomal peptide biosynthetic process"/>
    <property type="evidence" value="ECO:0007669"/>
    <property type="project" value="TreeGrafter"/>
</dbReference>
<dbReference type="InterPro" id="IPR000873">
    <property type="entry name" value="AMP-dep_synth/lig_dom"/>
</dbReference>
<evidence type="ECO:0000256" key="5">
    <source>
        <dbReference type="ARBA" id="ARBA00029454"/>
    </source>
</evidence>
<gene>
    <name evidence="7" type="ORF">ASPFODRAFT_148698</name>
</gene>
<dbReference type="SMART" id="SM00823">
    <property type="entry name" value="PKS_PP"/>
    <property type="match status" value="1"/>
</dbReference>
<comment type="similarity">
    <text evidence="5">Belongs to the NRP synthetase family.</text>
</comment>
<dbReference type="VEuPathDB" id="FungiDB:ASPFODRAFT_148698"/>
<dbReference type="SUPFAM" id="SSF52777">
    <property type="entry name" value="CoA-dependent acyltransferases"/>
    <property type="match status" value="2"/>
</dbReference>
<feature type="domain" description="Carrier" evidence="6">
    <location>
        <begin position="465"/>
        <end position="541"/>
    </location>
</feature>
<dbReference type="EMBL" id="KV878276">
    <property type="protein sequence ID" value="OJZ79695.1"/>
    <property type="molecule type" value="Genomic_DNA"/>
</dbReference>
<dbReference type="Gene3D" id="3.30.559.30">
    <property type="entry name" value="Nonribosomal peptide synthetase, condensation domain"/>
    <property type="match status" value="1"/>
</dbReference>
<dbReference type="GO" id="GO:0016874">
    <property type="term" value="F:ligase activity"/>
    <property type="evidence" value="ECO:0007669"/>
    <property type="project" value="UniProtKB-KW"/>
</dbReference>
<dbReference type="Gene3D" id="1.10.1200.10">
    <property type="entry name" value="ACP-like"/>
    <property type="match status" value="1"/>
</dbReference>
<dbReference type="SUPFAM" id="SSF47336">
    <property type="entry name" value="ACP-like"/>
    <property type="match status" value="1"/>
</dbReference>
<dbReference type="GO" id="GO:0005737">
    <property type="term" value="C:cytoplasm"/>
    <property type="evidence" value="ECO:0007669"/>
    <property type="project" value="TreeGrafter"/>
</dbReference>
<name>A0A1M3SYZ9_ASPLC</name>
<dbReference type="InterPro" id="IPR001242">
    <property type="entry name" value="Condensation_dom"/>
</dbReference>
<reference evidence="8" key="1">
    <citation type="journal article" date="2017" name="Genome Biol.">
        <title>Comparative genomics reveals high biological diversity and specific adaptations in the industrially and medically important fungal genus Aspergillus.</title>
        <authorList>
            <person name="de Vries R.P."/>
            <person name="Riley R."/>
            <person name="Wiebenga A."/>
            <person name="Aguilar-Osorio G."/>
            <person name="Amillis S."/>
            <person name="Uchima C.A."/>
            <person name="Anderluh G."/>
            <person name="Asadollahi M."/>
            <person name="Askin M."/>
            <person name="Barry K."/>
            <person name="Battaglia E."/>
            <person name="Bayram O."/>
            <person name="Benocci T."/>
            <person name="Braus-Stromeyer S.A."/>
            <person name="Caldana C."/>
            <person name="Canovas D."/>
            <person name="Cerqueira G.C."/>
            <person name="Chen F."/>
            <person name="Chen W."/>
            <person name="Choi C."/>
            <person name="Clum A."/>
            <person name="Dos Santos R.A."/>
            <person name="Damasio A.R."/>
            <person name="Diallinas G."/>
            <person name="Emri T."/>
            <person name="Fekete E."/>
            <person name="Flipphi M."/>
            <person name="Freyberg S."/>
            <person name="Gallo A."/>
            <person name="Gournas C."/>
            <person name="Habgood R."/>
            <person name="Hainaut M."/>
            <person name="Harispe M.L."/>
            <person name="Henrissat B."/>
            <person name="Hilden K.S."/>
            <person name="Hope R."/>
            <person name="Hossain A."/>
            <person name="Karabika E."/>
            <person name="Karaffa L."/>
            <person name="Karanyi Z."/>
            <person name="Krasevec N."/>
            <person name="Kuo A."/>
            <person name="Kusch H."/>
            <person name="LaButti K."/>
            <person name="Lagendijk E.L."/>
            <person name="Lapidus A."/>
            <person name="Levasseur A."/>
            <person name="Lindquist E."/>
            <person name="Lipzen A."/>
            <person name="Logrieco A.F."/>
            <person name="MacCabe A."/>
            <person name="Maekelae M.R."/>
            <person name="Malavazi I."/>
            <person name="Melin P."/>
            <person name="Meyer V."/>
            <person name="Mielnichuk N."/>
            <person name="Miskei M."/>
            <person name="Molnar A.P."/>
            <person name="Mule G."/>
            <person name="Ngan C.Y."/>
            <person name="Orejas M."/>
            <person name="Orosz E."/>
            <person name="Ouedraogo J.P."/>
            <person name="Overkamp K.M."/>
            <person name="Park H.-S."/>
            <person name="Perrone G."/>
            <person name="Piumi F."/>
            <person name="Punt P.J."/>
            <person name="Ram A.F."/>
            <person name="Ramon A."/>
            <person name="Rauscher S."/>
            <person name="Record E."/>
            <person name="Riano-Pachon D.M."/>
            <person name="Robert V."/>
            <person name="Roehrig J."/>
            <person name="Ruller R."/>
            <person name="Salamov A."/>
            <person name="Salih N.S."/>
            <person name="Samson R.A."/>
            <person name="Sandor E."/>
            <person name="Sanguinetti M."/>
            <person name="Schuetze T."/>
            <person name="Sepcic K."/>
            <person name="Shelest E."/>
            <person name="Sherlock G."/>
            <person name="Sophianopoulou V."/>
            <person name="Squina F.M."/>
            <person name="Sun H."/>
            <person name="Susca A."/>
            <person name="Todd R.B."/>
            <person name="Tsang A."/>
            <person name="Unkles S.E."/>
            <person name="van de Wiele N."/>
            <person name="van Rossen-Uffink D."/>
            <person name="Oliveira J.V."/>
            <person name="Vesth T.C."/>
            <person name="Visser J."/>
            <person name="Yu J.-H."/>
            <person name="Zhou M."/>
            <person name="Andersen M.R."/>
            <person name="Archer D.B."/>
            <person name="Baker S.E."/>
            <person name="Benoit I."/>
            <person name="Brakhage A.A."/>
            <person name="Braus G.H."/>
            <person name="Fischer R."/>
            <person name="Frisvad J.C."/>
            <person name="Goldman G.H."/>
            <person name="Houbraken J."/>
            <person name="Oakley B."/>
            <person name="Pocsi I."/>
            <person name="Scazzocchio C."/>
            <person name="Seiboth B."/>
            <person name="vanKuyk P.A."/>
            <person name="Wortman J."/>
            <person name="Dyer P.S."/>
            <person name="Grigoriev I.V."/>
        </authorList>
    </citation>
    <scope>NUCLEOTIDE SEQUENCE [LARGE SCALE GENOMIC DNA]</scope>
    <source>
        <strain evidence="8">CBS 106.47</strain>
    </source>
</reference>
<accession>A0A1M3SYZ9</accession>
<dbReference type="FunFam" id="3.40.50.12780:FF:000014">
    <property type="entry name" value="Nonribosomal peptide synthetase 1"/>
    <property type="match status" value="1"/>
</dbReference>
<keyword evidence="3" id="KW-0436">Ligase</keyword>
<dbReference type="GO" id="GO:0016740">
    <property type="term" value="F:transferase activity"/>
    <property type="evidence" value="ECO:0007669"/>
    <property type="project" value="UniProtKB-KW"/>
</dbReference>
<dbReference type="InterPro" id="IPR023213">
    <property type="entry name" value="CAT-like_dom_sf"/>
</dbReference>
<dbReference type="GO" id="GO:0031177">
    <property type="term" value="F:phosphopantetheine binding"/>
    <property type="evidence" value="ECO:0007669"/>
    <property type="project" value="InterPro"/>
</dbReference>
<dbReference type="PANTHER" id="PTHR45527">
    <property type="entry name" value="NONRIBOSOMAL PEPTIDE SYNTHETASE"/>
    <property type="match status" value="1"/>
</dbReference>
<evidence type="ECO:0000256" key="3">
    <source>
        <dbReference type="ARBA" id="ARBA00022598"/>
    </source>
</evidence>
<dbReference type="InterPro" id="IPR020806">
    <property type="entry name" value="PKS_PP-bd"/>
</dbReference>
<dbReference type="Gene3D" id="2.30.38.10">
    <property type="entry name" value="Luciferase, Domain 3"/>
    <property type="match status" value="1"/>
</dbReference>
<dbReference type="InterPro" id="IPR010071">
    <property type="entry name" value="AA_adenyl_dom"/>
</dbReference>
<dbReference type="GO" id="GO:0044550">
    <property type="term" value="P:secondary metabolite biosynthetic process"/>
    <property type="evidence" value="ECO:0007669"/>
    <property type="project" value="TreeGrafter"/>
</dbReference>
<dbReference type="InterPro" id="IPR036736">
    <property type="entry name" value="ACP-like_sf"/>
</dbReference>
<keyword evidence="4" id="KW-0808">Transferase</keyword>
<dbReference type="InterPro" id="IPR009081">
    <property type="entry name" value="PP-bd_ACP"/>
</dbReference>
<dbReference type="CDD" id="cd05918">
    <property type="entry name" value="A_NRPS_SidN3_like"/>
    <property type="match status" value="1"/>
</dbReference>
<dbReference type="PROSITE" id="PS50075">
    <property type="entry name" value="CARRIER"/>
    <property type="match status" value="1"/>
</dbReference>
<dbReference type="FunFam" id="1.10.1200.10:FF:000005">
    <property type="entry name" value="Nonribosomal peptide synthetase 1"/>
    <property type="match status" value="1"/>
</dbReference>
<organism evidence="7 8">
    <name type="scientific">Aspergillus luchuensis (strain CBS 106.47)</name>
    <dbReference type="NCBI Taxonomy" id="1137211"/>
    <lineage>
        <taxon>Eukaryota</taxon>
        <taxon>Fungi</taxon>
        <taxon>Dikarya</taxon>
        <taxon>Ascomycota</taxon>
        <taxon>Pezizomycotina</taxon>
        <taxon>Eurotiomycetes</taxon>
        <taxon>Eurotiomycetidae</taxon>
        <taxon>Eurotiales</taxon>
        <taxon>Aspergillaceae</taxon>
        <taxon>Aspergillus</taxon>
        <taxon>Aspergillus subgen. Circumdati</taxon>
    </lineage>
</organism>
<evidence type="ECO:0000256" key="1">
    <source>
        <dbReference type="ARBA" id="ARBA00022450"/>
    </source>
</evidence>
<dbReference type="FunFam" id="3.40.50.980:FF:000001">
    <property type="entry name" value="Non-ribosomal peptide synthetase"/>
    <property type="match status" value="1"/>
</dbReference>
<dbReference type="PANTHER" id="PTHR45527:SF12">
    <property type="entry name" value="NONRIBOSOMAL PEPTIDE SYNTHETASE IVOA"/>
    <property type="match status" value="1"/>
</dbReference>
<keyword evidence="1" id="KW-0596">Phosphopantetheine</keyword>
<evidence type="ECO:0000259" key="6">
    <source>
        <dbReference type="PROSITE" id="PS50075"/>
    </source>
</evidence>
<evidence type="ECO:0000256" key="2">
    <source>
        <dbReference type="ARBA" id="ARBA00022553"/>
    </source>
</evidence>
<evidence type="ECO:0000256" key="4">
    <source>
        <dbReference type="ARBA" id="ARBA00022679"/>
    </source>
</evidence>
<dbReference type="PROSITE" id="PS00012">
    <property type="entry name" value="PHOSPHOPANTETHEINE"/>
    <property type="match status" value="1"/>
</dbReference>
<evidence type="ECO:0000313" key="8">
    <source>
        <dbReference type="Proteomes" id="UP000184063"/>
    </source>
</evidence>
<dbReference type="Pfam" id="PF00501">
    <property type="entry name" value="AMP-binding"/>
    <property type="match status" value="1"/>
</dbReference>
<keyword evidence="2" id="KW-0597">Phosphoprotein</keyword>
<dbReference type="SUPFAM" id="SSF56801">
    <property type="entry name" value="Acetyl-CoA synthetase-like"/>
    <property type="match status" value="1"/>
</dbReference>
<dbReference type="Pfam" id="PF00550">
    <property type="entry name" value="PP-binding"/>
    <property type="match status" value="1"/>
</dbReference>
<protein>
    <recommendedName>
        <fullName evidence="6">Carrier domain-containing protein</fullName>
    </recommendedName>
</protein>
<dbReference type="Proteomes" id="UP000184063">
    <property type="component" value="Unassembled WGS sequence"/>
</dbReference>
<dbReference type="Pfam" id="PF00668">
    <property type="entry name" value="Condensation"/>
    <property type="match status" value="1"/>
</dbReference>
<dbReference type="CDD" id="cd19542">
    <property type="entry name" value="CT_NRPS-like"/>
    <property type="match status" value="1"/>
</dbReference>